<evidence type="ECO:0000313" key="3">
    <source>
        <dbReference type="Proteomes" id="UP000310017"/>
    </source>
</evidence>
<dbReference type="Proteomes" id="UP000310017">
    <property type="component" value="Chromosome"/>
</dbReference>
<reference evidence="2 3" key="1">
    <citation type="submission" date="2019-05" db="EMBL/GenBank/DDBJ databases">
        <title>Genome sequencing of F202Z8.</title>
        <authorList>
            <person name="Kwon Y.M."/>
        </authorList>
    </citation>
    <scope>NUCLEOTIDE SEQUENCE [LARGE SCALE GENOMIC DNA]</scope>
    <source>
        <strain evidence="2 3">F202Z8</strain>
    </source>
</reference>
<sequence>MEQEKSTKSGTLRGVFQTGKMTVTEICELLDISRATYYKYLRIRDPAGKLRPYKQEV</sequence>
<accession>A0A5B7SZ71</accession>
<name>A0A5B7SZ71_9FLAO</name>
<dbReference type="GO" id="GO:0003677">
    <property type="term" value="F:DNA binding"/>
    <property type="evidence" value="ECO:0007669"/>
    <property type="project" value="InterPro"/>
</dbReference>
<dbReference type="GO" id="GO:0000150">
    <property type="term" value="F:DNA strand exchange activity"/>
    <property type="evidence" value="ECO:0007669"/>
    <property type="project" value="InterPro"/>
</dbReference>
<dbReference type="OrthoDB" id="9797501at2"/>
<dbReference type="EMBL" id="CP040710">
    <property type="protein sequence ID" value="QCX02388.1"/>
    <property type="molecule type" value="Genomic_DNA"/>
</dbReference>
<feature type="domain" description="Resolvase HTH" evidence="1">
    <location>
        <begin position="19"/>
        <end position="42"/>
    </location>
</feature>
<protein>
    <submittedName>
        <fullName evidence="2">Helix-turn-helix domain-containing protein</fullName>
    </submittedName>
</protein>
<dbReference type="Pfam" id="PF02796">
    <property type="entry name" value="HTH_7"/>
    <property type="match status" value="1"/>
</dbReference>
<gene>
    <name evidence="2" type="ORF">FGM00_14945</name>
</gene>
<evidence type="ECO:0000259" key="1">
    <source>
        <dbReference type="Pfam" id="PF02796"/>
    </source>
</evidence>
<evidence type="ECO:0000313" key="2">
    <source>
        <dbReference type="EMBL" id="QCX02388.1"/>
    </source>
</evidence>
<dbReference type="InterPro" id="IPR006120">
    <property type="entry name" value="Resolvase_HTH_dom"/>
</dbReference>
<proteinExistence type="predicted"/>
<dbReference type="AlphaFoldDB" id="A0A5B7SZ71"/>
<keyword evidence="3" id="KW-1185">Reference proteome</keyword>
<dbReference type="KEGG" id="asag:FGM00_14945"/>
<organism evidence="2 3">
    <name type="scientific">Aggregatimonas sangjinii</name>
    <dbReference type="NCBI Taxonomy" id="2583587"/>
    <lineage>
        <taxon>Bacteria</taxon>
        <taxon>Pseudomonadati</taxon>
        <taxon>Bacteroidota</taxon>
        <taxon>Flavobacteriia</taxon>
        <taxon>Flavobacteriales</taxon>
        <taxon>Flavobacteriaceae</taxon>
        <taxon>Aggregatimonas</taxon>
    </lineage>
</organism>